<reference evidence="1 2" key="1">
    <citation type="submission" date="2022-01" db="EMBL/GenBank/DDBJ databases">
        <title>A chromosomal length assembly of Cordylochernes scorpioides.</title>
        <authorList>
            <person name="Zeh D."/>
            <person name="Zeh J."/>
        </authorList>
    </citation>
    <scope>NUCLEOTIDE SEQUENCE [LARGE SCALE GENOMIC DNA]</scope>
    <source>
        <strain evidence="1">IN4F17</strain>
        <tissue evidence="1">Whole Body</tissue>
    </source>
</reference>
<dbReference type="PANTHER" id="PTHR46060:SF1">
    <property type="entry name" value="MARINER MOS1 TRANSPOSASE-LIKE PROTEIN"/>
    <property type="match status" value="1"/>
</dbReference>
<dbReference type="EMBL" id="CP092875">
    <property type="protein sequence ID" value="UYV75728.1"/>
    <property type="molecule type" value="Genomic_DNA"/>
</dbReference>
<keyword evidence="2" id="KW-1185">Reference proteome</keyword>
<evidence type="ECO:0000313" key="2">
    <source>
        <dbReference type="Proteomes" id="UP001235939"/>
    </source>
</evidence>
<protein>
    <recommendedName>
        <fullName evidence="3">Transposase</fullName>
    </recommendedName>
</protein>
<dbReference type="InterPro" id="IPR036397">
    <property type="entry name" value="RNaseH_sf"/>
</dbReference>
<organism evidence="1 2">
    <name type="scientific">Cordylochernes scorpioides</name>
    <dbReference type="NCBI Taxonomy" id="51811"/>
    <lineage>
        <taxon>Eukaryota</taxon>
        <taxon>Metazoa</taxon>
        <taxon>Ecdysozoa</taxon>
        <taxon>Arthropoda</taxon>
        <taxon>Chelicerata</taxon>
        <taxon>Arachnida</taxon>
        <taxon>Pseudoscorpiones</taxon>
        <taxon>Cheliferoidea</taxon>
        <taxon>Chernetidae</taxon>
        <taxon>Cordylochernes</taxon>
    </lineage>
</organism>
<sequence>MPRRNIRAHYDHMSELERGRAIGLKETGDETWIYNFDPETKRQSTLWCSSKSPSPKKVRRARSLEDRKTINSDWYTTKCLPAVSEKIKPSRSRAQLKVILLHQCNTRPRTSAQTLDFLSNSGVQLVTHPPYSSDLAPCDFLFPKVELLLKKG</sequence>
<dbReference type="InterPro" id="IPR052709">
    <property type="entry name" value="Transposase-MT_Hybrid"/>
</dbReference>
<evidence type="ECO:0008006" key="3">
    <source>
        <dbReference type="Google" id="ProtNLM"/>
    </source>
</evidence>
<gene>
    <name evidence="1" type="ORF">LAZ67_13001157</name>
</gene>
<dbReference type="Gene3D" id="3.30.420.10">
    <property type="entry name" value="Ribonuclease H-like superfamily/Ribonuclease H"/>
    <property type="match status" value="1"/>
</dbReference>
<dbReference type="PANTHER" id="PTHR46060">
    <property type="entry name" value="MARINER MOS1 TRANSPOSASE-LIKE PROTEIN"/>
    <property type="match status" value="1"/>
</dbReference>
<name>A0ABY6L413_9ARAC</name>
<proteinExistence type="predicted"/>
<evidence type="ECO:0000313" key="1">
    <source>
        <dbReference type="EMBL" id="UYV75728.1"/>
    </source>
</evidence>
<accession>A0ABY6L413</accession>
<dbReference type="Proteomes" id="UP001235939">
    <property type="component" value="Chromosome 13"/>
</dbReference>